<keyword evidence="2" id="KW-0723">Serine/threonine-protein kinase</keyword>
<feature type="non-terminal residue" evidence="8">
    <location>
        <position position="1"/>
    </location>
</feature>
<comment type="similarity">
    <text evidence="1">Belongs to the protein kinase superfamily. STE Ser/Thr protein kinase family. MAP kinase kinase kinase subfamily.</text>
</comment>
<evidence type="ECO:0000256" key="6">
    <source>
        <dbReference type="ARBA" id="ARBA00022840"/>
    </source>
</evidence>
<dbReference type="CDD" id="cd00180">
    <property type="entry name" value="PKc"/>
    <property type="match status" value="1"/>
</dbReference>
<dbReference type="AlphaFoldDB" id="A0A0B4F1G8"/>
<dbReference type="Pfam" id="PF00069">
    <property type="entry name" value="Pkinase"/>
    <property type="match status" value="1"/>
</dbReference>
<dbReference type="Gene3D" id="1.10.510.10">
    <property type="entry name" value="Transferase(Phosphotransferase) domain 1"/>
    <property type="match status" value="1"/>
</dbReference>
<evidence type="ECO:0000256" key="2">
    <source>
        <dbReference type="ARBA" id="ARBA00022527"/>
    </source>
</evidence>
<dbReference type="GO" id="GO:0005524">
    <property type="term" value="F:ATP binding"/>
    <property type="evidence" value="ECO:0007669"/>
    <property type="project" value="UniProtKB-KW"/>
</dbReference>
<protein>
    <submittedName>
        <fullName evidence="8">Heat shock 70 kDa protein 2</fullName>
    </submittedName>
</protein>
<dbReference type="GO" id="GO:0004674">
    <property type="term" value="F:protein serine/threonine kinase activity"/>
    <property type="evidence" value="ECO:0007669"/>
    <property type="project" value="UniProtKB-KW"/>
</dbReference>
<keyword evidence="9" id="KW-1185">Reference proteome</keyword>
<keyword evidence="4" id="KW-0547">Nucleotide-binding</keyword>
<dbReference type="PANTHER" id="PTHR11584:SF369">
    <property type="entry name" value="MITOGEN-ACTIVATED PROTEIN KINASE KINASE KINASE 19-RELATED"/>
    <property type="match status" value="1"/>
</dbReference>
<dbReference type="SMART" id="SM00220">
    <property type="entry name" value="S_TKc"/>
    <property type="match status" value="1"/>
</dbReference>
<name>A0A0B4F1G8_METAF</name>
<evidence type="ECO:0000256" key="1">
    <source>
        <dbReference type="ARBA" id="ARBA00006529"/>
    </source>
</evidence>
<evidence type="ECO:0000313" key="8">
    <source>
        <dbReference type="EMBL" id="KID64293.1"/>
    </source>
</evidence>
<evidence type="ECO:0000256" key="5">
    <source>
        <dbReference type="ARBA" id="ARBA00022777"/>
    </source>
</evidence>
<dbReference type="InterPro" id="IPR008271">
    <property type="entry name" value="Ser/Thr_kinase_AS"/>
</dbReference>
<dbReference type="InterPro" id="IPR011009">
    <property type="entry name" value="Kinase-like_dom_sf"/>
</dbReference>
<evidence type="ECO:0000313" key="9">
    <source>
        <dbReference type="Proteomes" id="UP000031186"/>
    </source>
</evidence>
<feature type="domain" description="Protein kinase" evidence="7">
    <location>
        <begin position="5"/>
        <end position="253"/>
    </location>
</feature>
<keyword evidence="8" id="KW-0346">Stress response</keyword>
<dbReference type="HOGENOM" id="CLU_1098704_0_0_1"/>
<gene>
    <name evidence="8" type="ORF">MAN_06467</name>
</gene>
<dbReference type="PROSITE" id="PS50011">
    <property type="entry name" value="PROTEIN_KINASE_DOM"/>
    <property type="match status" value="1"/>
</dbReference>
<keyword evidence="5" id="KW-0418">Kinase</keyword>
<evidence type="ECO:0000259" key="7">
    <source>
        <dbReference type="PROSITE" id="PS50011"/>
    </source>
</evidence>
<dbReference type="PROSITE" id="PS00108">
    <property type="entry name" value="PROTEIN_KINASE_ST"/>
    <property type="match status" value="1"/>
</dbReference>
<evidence type="ECO:0000256" key="4">
    <source>
        <dbReference type="ARBA" id="ARBA00022741"/>
    </source>
</evidence>
<evidence type="ECO:0000256" key="3">
    <source>
        <dbReference type="ARBA" id="ARBA00022679"/>
    </source>
</evidence>
<dbReference type="InterPro" id="IPR000719">
    <property type="entry name" value="Prot_kinase_dom"/>
</dbReference>
<comment type="caution">
    <text evidence="8">The sequence shown here is derived from an EMBL/GenBank/DDBJ whole genome shotgun (WGS) entry which is preliminary data.</text>
</comment>
<keyword evidence="3" id="KW-0808">Transferase</keyword>
<accession>A0A0B4F1G8</accession>
<dbReference type="PANTHER" id="PTHR11584">
    <property type="entry name" value="SERINE/THREONINE PROTEIN KINASE"/>
    <property type="match status" value="1"/>
</dbReference>
<reference evidence="8 9" key="1">
    <citation type="journal article" date="2014" name="Proc. Natl. Acad. Sci. U.S.A.">
        <title>Trajectory and genomic determinants of fungal-pathogen speciation and host adaptation.</title>
        <authorList>
            <person name="Hu X."/>
            <person name="Xiao G."/>
            <person name="Zheng P."/>
            <person name="Shang Y."/>
            <person name="Su Y."/>
            <person name="Zhang X."/>
            <person name="Liu X."/>
            <person name="Zhan S."/>
            <person name="St Leger R.J."/>
            <person name="Wang C."/>
        </authorList>
    </citation>
    <scope>NUCLEOTIDE SEQUENCE [LARGE SCALE GENOMIC DNA]</scope>
    <source>
        <strain evidence="8 9">ARSEF 549</strain>
    </source>
</reference>
<dbReference type="Proteomes" id="UP000031186">
    <property type="component" value="Unassembled WGS sequence"/>
</dbReference>
<proteinExistence type="inferred from homology"/>
<sequence length="253" mass="28740">MLTRITELEVVETGRPTPTLSTLPAALQPSVQSEFIDAQSVAFIQTKAFQLEKGQQKLVYFSKLDVLSQLGHWHCVSLVGKYSDPKYFALIMQPVGDYNFSQYYDQYHNATDKLSLLRGFFGYLVSAVQYLHDSKMRHRDIKLQNIIVKNHQVYLADFGIAHIWKNLTRVTNTADSGKSVIYAAPEVVRGERINTAVDMWSLGCVFLEMVTILRGKTVQDLRNYFREQSDSSSFHENAESISIRAHPLTGIAQ</sequence>
<dbReference type="VEuPathDB" id="FungiDB:MAN_06467"/>
<keyword evidence="6" id="KW-0067">ATP-binding</keyword>
<organism evidence="8 9">
    <name type="scientific">Metarhizium anisopliae (strain ARSEF 549)</name>
    <dbReference type="NCBI Taxonomy" id="3151832"/>
    <lineage>
        <taxon>Eukaryota</taxon>
        <taxon>Fungi</taxon>
        <taxon>Dikarya</taxon>
        <taxon>Ascomycota</taxon>
        <taxon>Pezizomycotina</taxon>
        <taxon>Sordariomycetes</taxon>
        <taxon>Hypocreomycetidae</taxon>
        <taxon>Hypocreales</taxon>
        <taxon>Clavicipitaceae</taxon>
        <taxon>Metarhizium</taxon>
    </lineage>
</organism>
<dbReference type="SUPFAM" id="SSF56112">
    <property type="entry name" value="Protein kinase-like (PK-like)"/>
    <property type="match status" value="1"/>
</dbReference>
<dbReference type="EMBL" id="AZNF01000008">
    <property type="protein sequence ID" value="KID64293.1"/>
    <property type="molecule type" value="Genomic_DNA"/>
</dbReference>